<dbReference type="EMBL" id="JAVRHO010000003">
    <property type="protein sequence ID" value="MDT0645644.1"/>
    <property type="molecule type" value="Genomic_DNA"/>
</dbReference>
<protein>
    <recommendedName>
        <fullName evidence="3">NlpE C-terminal OB domain-containing protein</fullName>
    </recommendedName>
</protein>
<dbReference type="RefSeq" id="WP_311493833.1">
    <property type="nucleotide sequence ID" value="NZ_JAVRHO010000003.1"/>
</dbReference>
<name>A0ABU3CH20_9FLAO</name>
<comment type="caution">
    <text evidence="1">The sequence shown here is derived from an EMBL/GenBank/DDBJ whole genome shotgun (WGS) entry which is preliminary data.</text>
</comment>
<dbReference type="Proteomes" id="UP001245285">
    <property type="component" value="Unassembled WGS sequence"/>
</dbReference>
<gene>
    <name evidence="1" type="ORF">RM545_02985</name>
</gene>
<accession>A0ABU3CH20</accession>
<reference evidence="1 2" key="1">
    <citation type="submission" date="2023-09" db="EMBL/GenBank/DDBJ databases">
        <authorList>
            <person name="Rey-Velasco X."/>
        </authorList>
    </citation>
    <scope>NUCLEOTIDE SEQUENCE [LARGE SCALE GENOMIC DNA]</scope>
    <source>
        <strain evidence="1 2">F260</strain>
    </source>
</reference>
<evidence type="ECO:0008006" key="3">
    <source>
        <dbReference type="Google" id="ProtNLM"/>
    </source>
</evidence>
<evidence type="ECO:0000313" key="2">
    <source>
        <dbReference type="Proteomes" id="UP001245285"/>
    </source>
</evidence>
<keyword evidence="2" id="KW-1185">Reference proteome</keyword>
<proteinExistence type="predicted"/>
<dbReference type="PROSITE" id="PS51257">
    <property type="entry name" value="PROKAR_LIPOPROTEIN"/>
    <property type="match status" value="1"/>
</dbReference>
<evidence type="ECO:0000313" key="1">
    <source>
        <dbReference type="EMBL" id="MDT0645644.1"/>
    </source>
</evidence>
<organism evidence="1 2">
    <name type="scientific">Autumnicola lenta</name>
    <dbReference type="NCBI Taxonomy" id="3075593"/>
    <lineage>
        <taxon>Bacteria</taxon>
        <taxon>Pseudomonadati</taxon>
        <taxon>Bacteroidota</taxon>
        <taxon>Flavobacteriia</taxon>
        <taxon>Flavobacteriales</taxon>
        <taxon>Flavobacteriaceae</taxon>
        <taxon>Autumnicola</taxon>
    </lineage>
</organism>
<sequence>MKKLLSLFAILLIMVSCQDEEEQEIVTEYEVEKVVDSIPTLTGEFIYVADAGVFRGRDFVYGVKIDSMAQVLADEVQPYKKEDFDMVKVRIKGKIETGRRQDGWKEVVEIREILEILQEGKTSETNN</sequence>